<evidence type="ECO:0000313" key="2">
    <source>
        <dbReference type="EMBL" id="JAA80739.1"/>
    </source>
</evidence>
<keyword evidence="2" id="KW-0269">Exonuclease</keyword>
<protein>
    <submittedName>
        <fullName evidence="2">Putative RNA exonuclease pqe-1</fullName>
    </submittedName>
</protein>
<dbReference type="AlphaFoldDB" id="S4NUI5"/>
<dbReference type="GO" id="GO:0004527">
    <property type="term" value="F:exonuclease activity"/>
    <property type="evidence" value="ECO:0007669"/>
    <property type="project" value="UniProtKB-KW"/>
</dbReference>
<keyword evidence="2" id="KW-0378">Hydrolase</keyword>
<sequence length="230" mass="25763">KTASEEIVSGLDTSADNIIPVIPERKSTDDELKTPFSKRKRKLYSTKDENLMNAKVGIHVSETSEDNSALTECRTAHISPVPTATPYKELETLRKNAATRQLRRRKVQVLSPKTVERNSIFDRLKNSDNNEVPIVVGNKKPGDIGAVYEFTCSSEDDEDFKITKAITRNDSKKIRSGLNKSKMDTVPKGTSKDTPTVAKRTRSKSKLQISKKNVSPEASRELVDERMREA</sequence>
<reference evidence="2" key="1">
    <citation type="journal article" date="2013" name="BMC Genomics">
        <title>Unscrambling butterfly oogenesis.</title>
        <authorList>
            <person name="Carter J.M."/>
            <person name="Baker S.C."/>
            <person name="Pink R."/>
            <person name="Carter D.R."/>
            <person name="Collins A."/>
            <person name="Tomlin J."/>
            <person name="Gibbs M."/>
            <person name="Breuker C.J."/>
        </authorList>
    </citation>
    <scope>NUCLEOTIDE SEQUENCE</scope>
    <source>
        <tissue evidence="2">Ovary</tissue>
    </source>
</reference>
<name>S4NUI5_9NEOP</name>
<accession>S4NUI5</accession>
<keyword evidence="2" id="KW-0540">Nuclease</keyword>
<reference evidence="2" key="2">
    <citation type="submission" date="2013-05" db="EMBL/GenBank/DDBJ databases">
        <authorList>
            <person name="Carter J.-M."/>
            <person name="Baker S.C."/>
            <person name="Pink R."/>
            <person name="Carter D.R.F."/>
            <person name="Collins A."/>
            <person name="Tomlin J."/>
            <person name="Gibbs M."/>
            <person name="Breuker C.J."/>
        </authorList>
    </citation>
    <scope>NUCLEOTIDE SEQUENCE</scope>
    <source>
        <tissue evidence="2">Ovary</tissue>
    </source>
</reference>
<feature type="non-terminal residue" evidence="2">
    <location>
        <position position="230"/>
    </location>
</feature>
<proteinExistence type="predicted"/>
<feature type="non-terminal residue" evidence="2">
    <location>
        <position position="1"/>
    </location>
</feature>
<organism evidence="2">
    <name type="scientific">Pararge aegeria</name>
    <name type="common">speckled wood butterfly</name>
    <dbReference type="NCBI Taxonomy" id="116150"/>
    <lineage>
        <taxon>Eukaryota</taxon>
        <taxon>Metazoa</taxon>
        <taxon>Ecdysozoa</taxon>
        <taxon>Arthropoda</taxon>
        <taxon>Hexapoda</taxon>
        <taxon>Insecta</taxon>
        <taxon>Pterygota</taxon>
        <taxon>Neoptera</taxon>
        <taxon>Endopterygota</taxon>
        <taxon>Lepidoptera</taxon>
        <taxon>Glossata</taxon>
        <taxon>Ditrysia</taxon>
        <taxon>Papilionoidea</taxon>
        <taxon>Nymphalidae</taxon>
        <taxon>Satyrinae</taxon>
        <taxon>Satyrini</taxon>
        <taxon>Parargina</taxon>
        <taxon>Pararge</taxon>
    </lineage>
</organism>
<feature type="region of interest" description="Disordered" evidence="1">
    <location>
        <begin position="167"/>
        <end position="230"/>
    </location>
</feature>
<dbReference type="EMBL" id="GAIX01011821">
    <property type="protein sequence ID" value="JAA80739.1"/>
    <property type="molecule type" value="Transcribed_RNA"/>
</dbReference>
<feature type="compositionally biased region" description="Basic and acidic residues" evidence="1">
    <location>
        <begin position="218"/>
        <end position="230"/>
    </location>
</feature>
<evidence type="ECO:0000256" key="1">
    <source>
        <dbReference type="SAM" id="MobiDB-lite"/>
    </source>
</evidence>